<keyword evidence="4" id="KW-1133">Transmembrane helix</keyword>
<feature type="transmembrane region" description="Helical" evidence="4">
    <location>
        <begin position="289"/>
        <end position="312"/>
    </location>
</feature>
<dbReference type="PANTHER" id="PTHR45138">
    <property type="entry name" value="REGULATORY COMPONENTS OF SENSORY TRANSDUCTION SYSTEM"/>
    <property type="match status" value="1"/>
</dbReference>
<dbReference type="InterPro" id="IPR029787">
    <property type="entry name" value="Nucleotide_cyclase"/>
</dbReference>
<dbReference type="SMART" id="SM00267">
    <property type="entry name" value="GGDEF"/>
    <property type="match status" value="1"/>
</dbReference>
<feature type="chain" id="PRO_5006394228" description="diguanylate cyclase" evidence="5">
    <location>
        <begin position="24"/>
        <end position="559"/>
    </location>
</feature>
<feature type="transmembrane region" description="Helical" evidence="4">
    <location>
        <begin position="348"/>
        <end position="369"/>
    </location>
</feature>
<dbReference type="Pfam" id="PF07696">
    <property type="entry name" value="7TMR-DISMED2"/>
    <property type="match status" value="1"/>
</dbReference>
<evidence type="ECO:0000313" key="8">
    <source>
        <dbReference type="Proteomes" id="UP000052052"/>
    </source>
</evidence>
<proteinExistence type="predicted"/>
<dbReference type="GO" id="GO:0052621">
    <property type="term" value="F:diguanylate cyclase activity"/>
    <property type="evidence" value="ECO:0007669"/>
    <property type="project" value="UniProtKB-EC"/>
</dbReference>
<dbReference type="InterPro" id="IPR000160">
    <property type="entry name" value="GGDEF_dom"/>
</dbReference>
<comment type="cofactor">
    <cofactor evidence="1">
        <name>Mg(2+)</name>
        <dbReference type="ChEBI" id="CHEBI:18420"/>
    </cofactor>
</comment>
<dbReference type="RefSeq" id="WP_057657243.1">
    <property type="nucleotide sequence ID" value="NZ_LDJL01000004.1"/>
</dbReference>
<feature type="signal peptide" evidence="5">
    <location>
        <begin position="1"/>
        <end position="23"/>
    </location>
</feature>
<dbReference type="AlphaFoldDB" id="A0A0R0CLL0"/>
<dbReference type="SUPFAM" id="SSF55073">
    <property type="entry name" value="Nucleotide cyclase"/>
    <property type="match status" value="1"/>
</dbReference>
<feature type="transmembrane region" description="Helical" evidence="4">
    <location>
        <begin position="220"/>
        <end position="244"/>
    </location>
</feature>
<feature type="transmembrane region" description="Helical" evidence="4">
    <location>
        <begin position="196"/>
        <end position="214"/>
    </location>
</feature>
<evidence type="ECO:0000256" key="5">
    <source>
        <dbReference type="SAM" id="SignalP"/>
    </source>
</evidence>
<dbReference type="Pfam" id="PF07695">
    <property type="entry name" value="7TMR-DISM_7TM"/>
    <property type="match status" value="1"/>
</dbReference>
<dbReference type="Pfam" id="PF00990">
    <property type="entry name" value="GGDEF"/>
    <property type="match status" value="1"/>
</dbReference>
<dbReference type="PROSITE" id="PS50887">
    <property type="entry name" value="GGDEF"/>
    <property type="match status" value="1"/>
</dbReference>
<dbReference type="STRING" id="344882.ABB29_03565"/>
<dbReference type="InterPro" id="IPR011623">
    <property type="entry name" value="7TMR_DISM_rcpt_extracell_dom1"/>
</dbReference>
<keyword evidence="4" id="KW-0812">Transmembrane</keyword>
<accession>A0A0R0CLL0</accession>
<dbReference type="GO" id="GO:0043709">
    <property type="term" value="P:cell adhesion involved in single-species biofilm formation"/>
    <property type="evidence" value="ECO:0007669"/>
    <property type="project" value="TreeGrafter"/>
</dbReference>
<evidence type="ECO:0000256" key="3">
    <source>
        <dbReference type="ARBA" id="ARBA00034247"/>
    </source>
</evidence>
<feature type="transmembrane region" description="Helical" evidence="4">
    <location>
        <begin position="265"/>
        <end position="283"/>
    </location>
</feature>
<name>A0A0R0CLL0_9GAMM</name>
<dbReference type="PANTHER" id="PTHR45138:SF9">
    <property type="entry name" value="DIGUANYLATE CYCLASE DGCM-RELATED"/>
    <property type="match status" value="1"/>
</dbReference>
<dbReference type="InterPro" id="IPR050469">
    <property type="entry name" value="Diguanylate_Cyclase"/>
</dbReference>
<dbReference type="PATRIC" id="fig|344882.3.peg.2044"/>
<evidence type="ECO:0000256" key="4">
    <source>
        <dbReference type="SAM" id="Phobius"/>
    </source>
</evidence>
<feature type="transmembrane region" description="Helical" evidence="4">
    <location>
        <begin position="319"/>
        <end position="336"/>
    </location>
</feature>
<dbReference type="CDD" id="cd01949">
    <property type="entry name" value="GGDEF"/>
    <property type="match status" value="1"/>
</dbReference>
<dbReference type="FunFam" id="3.30.70.270:FF:000001">
    <property type="entry name" value="Diguanylate cyclase domain protein"/>
    <property type="match status" value="1"/>
</dbReference>
<organism evidence="7 8">
    <name type="scientific">Pseudoxanthomonas dokdonensis</name>
    <dbReference type="NCBI Taxonomy" id="344882"/>
    <lineage>
        <taxon>Bacteria</taxon>
        <taxon>Pseudomonadati</taxon>
        <taxon>Pseudomonadota</taxon>
        <taxon>Gammaproteobacteria</taxon>
        <taxon>Lysobacterales</taxon>
        <taxon>Lysobacteraceae</taxon>
        <taxon>Pseudoxanthomonas</taxon>
    </lineage>
</organism>
<feature type="transmembrane region" description="Helical" evidence="4">
    <location>
        <begin position="167"/>
        <end position="189"/>
    </location>
</feature>
<gene>
    <name evidence="7" type="ORF">ABB29_03565</name>
</gene>
<evidence type="ECO:0000256" key="1">
    <source>
        <dbReference type="ARBA" id="ARBA00001946"/>
    </source>
</evidence>
<keyword evidence="8" id="KW-1185">Reference proteome</keyword>
<dbReference type="NCBIfam" id="TIGR00254">
    <property type="entry name" value="GGDEF"/>
    <property type="match status" value="1"/>
</dbReference>
<sequence>MGNPWGRVVGVLLSMCTVAGASAQTLTLQRLDAEATTAEVVAGTRPLPWQDNRNGDVIFEGSHHPRWWKLTATRSFPASQQPRLLLESPYLTRVQAWVPGSTSPSRHALYGADADDRYSTRALVIDLPSGLEAGDSVLLRVEAPAAIPMRASLVPLAQVHRGDLLFVGWRSFILGSLSVLPLLALTLWLRLRDPQYLYFAASVLLVTLYLLALGGEMRAIPWLAGIAGSGVGFARVTAGLATVCMILFQRRYLQLPQFMPRVSRWLAGCVAAILAISVFNVFSEASLGSLAGNVCLLISGMLLVGSGVVMAWRGQRQAWALLFSWLPFLLLAMLRTAELAGWLLGPPWLGHGITISVALSALLLSIGMADTMLQLRRDRDHASRRANVDSLTGMSTRLAVDEYLAKAIQDAAANATPLSIAFIDVDHFKAVNDRHGHAIGDECLRILAARVRRQLRASDMLGRYGGDEMLAVMPGMDLEQARVRAEAMRNTVDVRPIDINHLSLDVSLSIGVAQWQPGELLEQLLQRADMALYAGKAAGRNRTCLAAASQTFSPCETMQ</sequence>
<reference evidence="7 8" key="1">
    <citation type="submission" date="2015-05" db="EMBL/GenBank/DDBJ databases">
        <title>Genome sequencing and analysis of members of genus Stenotrophomonas.</title>
        <authorList>
            <person name="Patil P.P."/>
            <person name="Midha S."/>
            <person name="Patil P.B."/>
        </authorList>
    </citation>
    <scope>NUCLEOTIDE SEQUENCE [LARGE SCALE GENOMIC DNA]</scope>
    <source>
        <strain evidence="7 8">DSM 21858</strain>
    </source>
</reference>
<dbReference type="InterPro" id="IPR011622">
    <property type="entry name" value="7TMR_DISM_rcpt_extracell_dom2"/>
</dbReference>
<protein>
    <recommendedName>
        <fullName evidence="2">diguanylate cyclase</fullName>
        <ecNumber evidence="2">2.7.7.65</ecNumber>
    </recommendedName>
</protein>
<dbReference type="EC" id="2.7.7.65" evidence="2"/>
<dbReference type="InterPro" id="IPR043128">
    <property type="entry name" value="Rev_trsase/Diguanyl_cyclase"/>
</dbReference>
<keyword evidence="5" id="KW-0732">Signal</keyword>
<feature type="domain" description="GGDEF" evidence="6">
    <location>
        <begin position="416"/>
        <end position="548"/>
    </location>
</feature>
<comment type="catalytic activity">
    <reaction evidence="3">
        <text>2 GTP = 3',3'-c-di-GMP + 2 diphosphate</text>
        <dbReference type="Rhea" id="RHEA:24898"/>
        <dbReference type="ChEBI" id="CHEBI:33019"/>
        <dbReference type="ChEBI" id="CHEBI:37565"/>
        <dbReference type="ChEBI" id="CHEBI:58805"/>
        <dbReference type="EC" id="2.7.7.65"/>
    </reaction>
</comment>
<dbReference type="Gene3D" id="3.30.70.270">
    <property type="match status" value="1"/>
</dbReference>
<dbReference type="EMBL" id="LDJL01000004">
    <property type="protein sequence ID" value="KRG70921.1"/>
    <property type="molecule type" value="Genomic_DNA"/>
</dbReference>
<evidence type="ECO:0000256" key="2">
    <source>
        <dbReference type="ARBA" id="ARBA00012528"/>
    </source>
</evidence>
<evidence type="ECO:0000259" key="6">
    <source>
        <dbReference type="PROSITE" id="PS50887"/>
    </source>
</evidence>
<comment type="caution">
    <text evidence="7">The sequence shown here is derived from an EMBL/GenBank/DDBJ whole genome shotgun (WGS) entry which is preliminary data.</text>
</comment>
<dbReference type="GO" id="GO:1902201">
    <property type="term" value="P:negative regulation of bacterial-type flagellum-dependent cell motility"/>
    <property type="evidence" value="ECO:0007669"/>
    <property type="project" value="TreeGrafter"/>
</dbReference>
<dbReference type="GO" id="GO:0005886">
    <property type="term" value="C:plasma membrane"/>
    <property type="evidence" value="ECO:0007669"/>
    <property type="project" value="TreeGrafter"/>
</dbReference>
<evidence type="ECO:0000313" key="7">
    <source>
        <dbReference type="EMBL" id="KRG70921.1"/>
    </source>
</evidence>
<dbReference type="Proteomes" id="UP000052052">
    <property type="component" value="Unassembled WGS sequence"/>
</dbReference>
<keyword evidence="4" id="KW-0472">Membrane</keyword>
<dbReference type="OrthoDB" id="9803824at2"/>